<dbReference type="EMBL" id="JAAIUW010000010">
    <property type="protein sequence ID" value="KAF7811158.1"/>
    <property type="molecule type" value="Genomic_DNA"/>
</dbReference>
<evidence type="ECO:0000313" key="3">
    <source>
        <dbReference type="Proteomes" id="UP000634136"/>
    </source>
</evidence>
<dbReference type="OrthoDB" id="610799at2759"/>
<evidence type="ECO:0000256" key="1">
    <source>
        <dbReference type="SAM" id="Coils"/>
    </source>
</evidence>
<sequence length="106" mass="12063">MGNCCKRASSMDWGGEDWSFLVPEKTEKIKNVNNSKKNSRKVFDLISASSSCLDEHGNGRRIKIKMTKREFEVLLEEIEKQKQQAKVLSAEAVLEGLLMKKKARGF</sequence>
<organism evidence="2 3">
    <name type="scientific">Senna tora</name>
    <dbReference type="NCBI Taxonomy" id="362788"/>
    <lineage>
        <taxon>Eukaryota</taxon>
        <taxon>Viridiplantae</taxon>
        <taxon>Streptophyta</taxon>
        <taxon>Embryophyta</taxon>
        <taxon>Tracheophyta</taxon>
        <taxon>Spermatophyta</taxon>
        <taxon>Magnoliopsida</taxon>
        <taxon>eudicotyledons</taxon>
        <taxon>Gunneridae</taxon>
        <taxon>Pentapetalae</taxon>
        <taxon>rosids</taxon>
        <taxon>fabids</taxon>
        <taxon>Fabales</taxon>
        <taxon>Fabaceae</taxon>
        <taxon>Caesalpinioideae</taxon>
        <taxon>Cassia clade</taxon>
        <taxon>Senna</taxon>
    </lineage>
</organism>
<accession>A0A834W7E8</accession>
<feature type="coiled-coil region" evidence="1">
    <location>
        <begin position="64"/>
        <end position="95"/>
    </location>
</feature>
<dbReference type="Proteomes" id="UP000634136">
    <property type="component" value="Unassembled WGS sequence"/>
</dbReference>
<proteinExistence type="predicted"/>
<comment type="caution">
    <text evidence="2">The sequence shown here is derived from an EMBL/GenBank/DDBJ whole genome shotgun (WGS) entry which is preliminary data.</text>
</comment>
<keyword evidence="1" id="KW-0175">Coiled coil</keyword>
<gene>
    <name evidence="2" type="ORF">G2W53_032134</name>
</gene>
<reference evidence="2" key="1">
    <citation type="submission" date="2020-09" db="EMBL/GenBank/DDBJ databases">
        <title>Genome-Enabled Discovery of Anthraquinone Biosynthesis in Senna tora.</title>
        <authorList>
            <person name="Kang S.-H."/>
            <person name="Pandey R.P."/>
            <person name="Lee C.-M."/>
            <person name="Sim J.-S."/>
            <person name="Jeong J.-T."/>
            <person name="Choi B.-S."/>
            <person name="Jung M."/>
            <person name="Ginzburg D."/>
            <person name="Zhao K."/>
            <person name="Won S.Y."/>
            <person name="Oh T.-J."/>
            <person name="Yu Y."/>
            <person name="Kim N.-H."/>
            <person name="Lee O.R."/>
            <person name="Lee T.-H."/>
            <person name="Bashyal P."/>
            <person name="Kim T.-S."/>
            <person name="Lee W.-H."/>
            <person name="Kawkins C."/>
            <person name="Kim C.-K."/>
            <person name="Kim J.S."/>
            <person name="Ahn B.O."/>
            <person name="Rhee S.Y."/>
            <person name="Sohng J.K."/>
        </authorList>
    </citation>
    <scope>NUCLEOTIDE SEQUENCE</scope>
    <source>
        <tissue evidence="2">Leaf</tissue>
    </source>
</reference>
<dbReference type="PANTHER" id="PTHR33647:SF10">
    <property type="entry name" value="DUF4228 DOMAIN-CONTAINING PROTEIN"/>
    <property type="match status" value="1"/>
</dbReference>
<name>A0A834W7E8_9FABA</name>
<dbReference type="PANTHER" id="PTHR33647">
    <property type="entry name" value="OS01G0793900 PROTEIN"/>
    <property type="match status" value="1"/>
</dbReference>
<protein>
    <submittedName>
        <fullName evidence="2">Uncharacterized protein</fullName>
    </submittedName>
</protein>
<evidence type="ECO:0000313" key="2">
    <source>
        <dbReference type="EMBL" id="KAF7811158.1"/>
    </source>
</evidence>
<dbReference type="AlphaFoldDB" id="A0A834W7E8"/>
<keyword evidence="3" id="KW-1185">Reference proteome</keyword>